<name>L8GYH7_ACACF</name>
<dbReference type="RefSeq" id="XP_004340359.1">
    <property type="nucleotide sequence ID" value="XM_004340311.1"/>
</dbReference>
<dbReference type="SUPFAM" id="SSF55909">
    <property type="entry name" value="Pentein"/>
    <property type="match status" value="1"/>
</dbReference>
<dbReference type="PANTHER" id="PTHR31377">
    <property type="entry name" value="AGMATINE DEIMINASE-RELATED"/>
    <property type="match status" value="1"/>
</dbReference>
<sequence length="396" mass="43964">MLAGRPFAPVLLDMIESLRPHVKVAVIVNTKDEEQIIREALLQRQASSSSSSSSSSNGENDLAFHLNVDASQPLKVVDFRWSVWGYADGLRPIMPPDEFAEMIDSDGGVARRVAGALSLATVDATDFVSEGGDREFNGRGTLMVTEAVQLQRNPHLTRDQLTDRFKSVFNVHKVIWLKQGVAEDDQIFNGPLPGGVFTMPCTGGHIDEYARFVSPTTILLAEVREEDRDHPIGRISHERLEENYRILAGETDQDGNPFTIIRIPLPPIDIVTVKPTDRLYTEYGAITFRDGRTFEQIVAERRRERGLDDAAPVEVEAVVPGSYCNFLISNGVVLMPRYHGEGRPAAVKRTDDAAREIMQAAFPAHKIVQIDCENVNFGGGGMHCISQQQPRTSWEQ</sequence>
<dbReference type="Proteomes" id="UP000011083">
    <property type="component" value="Unassembled WGS sequence"/>
</dbReference>
<dbReference type="VEuPathDB" id="AmoebaDB:ACA1_372230"/>
<keyword evidence="3" id="KW-1185">Reference proteome</keyword>
<dbReference type="Gene3D" id="3.75.10.10">
    <property type="entry name" value="L-arginine/glycine Amidinotransferase, Chain A"/>
    <property type="match status" value="1"/>
</dbReference>
<dbReference type="GO" id="GO:0009446">
    <property type="term" value="P:putrescine biosynthetic process"/>
    <property type="evidence" value="ECO:0007669"/>
    <property type="project" value="InterPro"/>
</dbReference>
<organism evidence="2 3">
    <name type="scientific">Acanthamoeba castellanii (strain ATCC 30010 / Neff)</name>
    <dbReference type="NCBI Taxonomy" id="1257118"/>
    <lineage>
        <taxon>Eukaryota</taxon>
        <taxon>Amoebozoa</taxon>
        <taxon>Discosea</taxon>
        <taxon>Longamoebia</taxon>
        <taxon>Centramoebida</taxon>
        <taxon>Acanthamoebidae</taxon>
        <taxon>Acanthamoeba</taxon>
    </lineage>
</organism>
<reference evidence="2 3" key="1">
    <citation type="journal article" date="2013" name="Genome Biol.">
        <title>Genome of Acanthamoeba castellanii highlights extensive lateral gene transfer and early evolution of tyrosine kinase signaling.</title>
        <authorList>
            <person name="Clarke M."/>
            <person name="Lohan A.J."/>
            <person name="Liu B."/>
            <person name="Lagkouvardos I."/>
            <person name="Roy S."/>
            <person name="Zafar N."/>
            <person name="Bertelli C."/>
            <person name="Schilde C."/>
            <person name="Kianianmomeni A."/>
            <person name="Burglin T.R."/>
            <person name="Frech C."/>
            <person name="Turcotte B."/>
            <person name="Kopec K.O."/>
            <person name="Synnott J.M."/>
            <person name="Choo C."/>
            <person name="Paponov I."/>
            <person name="Finkler A."/>
            <person name="Soon Heng Tan C."/>
            <person name="Hutchins A.P."/>
            <person name="Weinmeier T."/>
            <person name="Rattei T."/>
            <person name="Chu J.S."/>
            <person name="Gimenez G."/>
            <person name="Irimia M."/>
            <person name="Rigden D.J."/>
            <person name="Fitzpatrick D.A."/>
            <person name="Lorenzo-Morales J."/>
            <person name="Bateman A."/>
            <person name="Chiu C.H."/>
            <person name="Tang P."/>
            <person name="Hegemann P."/>
            <person name="Fromm H."/>
            <person name="Raoult D."/>
            <person name="Greub G."/>
            <person name="Miranda-Saavedra D."/>
            <person name="Chen N."/>
            <person name="Nash P."/>
            <person name="Ginger M.L."/>
            <person name="Horn M."/>
            <person name="Schaap P."/>
            <person name="Caler L."/>
            <person name="Loftus B."/>
        </authorList>
    </citation>
    <scope>NUCLEOTIDE SEQUENCE [LARGE SCALE GENOMIC DNA]</scope>
    <source>
        <strain evidence="2 3">Neff</strain>
    </source>
</reference>
<dbReference type="PANTHER" id="PTHR31377:SF0">
    <property type="entry name" value="AGMATINE DEIMINASE-RELATED"/>
    <property type="match status" value="1"/>
</dbReference>
<keyword evidence="1" id="KW-0378">Hydrolase</keyword>
<dbReference type="EMBL" id="KB007960">
    <property type="protein sequence ID" value="ELR18339.1"/>
    <property type="molecule type" value="Genomic_DNA"/>
</dbReference>
<dbReference type="GO" id="GO:0047632">
    <property type="term" value="F:agmatine deiminase activity"/>
    <property type="evidence" value="ECO:0007669"/>
    <property type="project" value="TreeGrafter"/>
</dbReference>
<dbReference type="STRING" id="1257118.L8GYH7"/>
<evidence type="ECO:0000313" key="2">
    <source>
        <dbReference type="EMBL" id="ELR18339.1"/>
    </source>
</evidence>
<evidence type="ECO:0000313" key="3">
    <source>
        <dbReference type="Proteomes" id="UP000011083"/>
    </source>
</evidence>
<dbReference type="InterPro" id="IPR007466">
    <property type="entry name" value="Peptidyl-Arg-deiminase_porph"/>
</dbReference>
<dbReference type="KEGG" id="acan:ACA1_372230"/>
<dbReference type="GeneID" id="14918889"/>
<accession>L8GYH7</accession>
<protein>
    <submittedName>
        <fullName evidence="2">Porphyromonastype peptidyl-arginine deiminase subfamily protein</fullName>
    </submittedName>
</protein>
<dbReference type="Pfam" id="PF04371">
    <property type="entry name" value="PAD_porph"/>
    <property type="match status" value="1"/>
</dbReference>
<dbReference type="GO" id="GO:0004668">
    <property type="term" value="F:protein-arginine deiminase activity"/>
    <property type="evidence" value="ECO:0007669"/>
    <property type="project" value="InterPro"/>
</dbReference>
<proteinExistence type="predicted"/>
<dbReference type="OrthoDB" id="544103at2759"/>
<gene>
    <name evidence="2" type="ORF">ACA1_372230</name>
</gene>
<dbReference type="AlphaFoldDB" id="L8GYH7"/>
<evidence type="ECO:0000256" key="1">
    <source>
        <dbReference type="ARBA" id="ARBA00022801"/>
    </source>
</evidence>